<dbReference type="Proteomes" id="UP001529510">
    <property type="component" value="Unassembled WGS sequence"/>
</dbReference>
<comment type="subcellular location">
    <subcellularLocation>
        <location evidence="1">Secreted</location>
    </subcellularLocation>
</comment>
<dbReference type="GO" id="GO:0005576">
    <property type="term" value="C:extracellular region"/>
    <property type="evidence" value="ECO:0007669"/>
    <property type="project" value="UniProtKB-SubCell"/>
</dbReference>
<protein>
    <submittedName>
        <fullName evidence="5">Uncharacterized protein</fullName>
    </submittedName>
</protein>
<dbReference type="InterPro" id="IPR052001">
    <property type="entry name" value="MHC-II_Gamma/Thyroglobulin"/>
</dbReference>
<dbReference type="PANTHER" id="PTHR14093">
    <property type="entry name" value="HLA CLASS II GAMMA CHAIN"/>
    <property type="match status" value="1"/>
</dbReference>
<evidence type="ECO:0000256" key="2">
    <source>
        <dbReference type="ARBA" id="ARBA00022525"/>
    </source>
</evidence>
<dbReference type="EMBL" id="JAMKFB020000016">
    <property type="protein sequence ID" value="KAL0171808.1"/>
    <property type="molecule type" value="Genomic_DNA"/>
</dbReference>
<keyword evidence="2" id="KW-0964">Secreted</keyword>
<accession>A0ABD0PCJ9</accession>
<keyword evidence="4" id="KW-0325">Glycoprotein</keyword>
<dbReference type="PANTHER" id="PTHR14093:SF19">
    <property type="entry name" value="THYROGLOBULIN"/>
    <property type="match status" value="1"/>
</dbReference>
<evidence type="ECO:0000256" key="3">
    <source>
        <dbReference type="ARBA" id="ARBA00022729"/>
    </source>
</evidence>
<comment type="caution">
    <text evidence="5">The sequence shown here is derived from an EMBL/GenBank/DDBJ whole genome shotgun (WGS) entry which is preliminary data.</text>
</comment>
<evidence type="ECO:0000256" key="1">
    <source>
        <dbReference type="ARBA" id="ARBA00004613"/>
    </source>
</evidence>
<organism evidence="5 6">
    <name type="scientific">Cirrhinus mrigala</name>
    <name type="common">Mrigala</name>
    <dbReference type="NCBI Taxonomy" id="683832"/>
    <lineage>
        <taxon>Eukaryota</taxon>
        <taxon>Metazoa</taxon>
        <taxon>Chordata</taxon>
        <taxon>Craniata</taxon>
        <taxon>Vertebrata</taxon>
        <taxon>Euteleostomi</taxon>
        <taxon>Actinopterygii</taxon>
        <taxon>Neopterygii</taxon>
        <taxon>Teleostei</taxon>
        <taxon>Ostariophysi</taxon>
        <taxon>Cypriniformes</taxon>
        <taxon>Cyprinidae</taxon>
        <taxon>Labeoninae</taxon>
        <taxon>Labeonini</taxon>
        <taxon>Cirrhinus</taxon>
    </lineage>
</organism>
<reference evidence="5 6" key="1">
    <citation type="submission" date="2024-05" db="EMBL/GenBank/DDBJ databases">
        <title>Genome sequencing and assembly of Indian major carp, Cirrhinus mrigala (Hamilton, 1822).</title>
        <authorList>
            <person name="Mohindra V."/>
            <person name="Chowdhury L.M."/>
            <person name="Lal K."/>
            <person name="Jena J.K."/>
        </authorList>
    </citation>
    <scope>NUCLEOTIDE SEQUENCE [LARGE SCALE GENOMIC DNA]</scope>
    <source>
        <strain evidence="5">CM1030</strain>
        <tissue evidence="5">Blood</tissue>
    </source>
</reference>
<feature type="non-terminal residue" evidence="5">
    <location>
        <position position="1"/>
    </location>
</feature>
<proteinExistence type="predicted"/>
<evidence type="ECO:0000313" key="5">
    <source>
        <dbReference type="EMBL" id="KAL0171808.1"/>
    </source>
</evidence>
<dbReference type="AlphaFoldDB" id="A0ABD0PCJ9"/>
<evidence type="ECO:0000256" key="4">
    <source>
        <dbReference type="ARBA" id="ARBA00023180"/>
    </source>
</evidence>
<evidence type="ECO:0000313" key="6">
    <source>
        <dbReference type="Proteomes" id="UP001529510"/>
    </source>
</evidence>
<keyword evidence="3" id="KW-0732">Signal</keyword>
<name>A0ABD0PCJ9_CIRMR</name>
<gene>
    <name evidence="5" type="ORF">M9458_032119</name>
</gene>
<sequence>GRADSKTAFYTALTNSLGGDDANAFVKEAATWFYSLQHSPTPSGYNVFSRALENATR</sequence>
<keyword evidence="6" id="KW-1185">Reference proteome</keyword>